<dbReference type="InterPro" id="IPR005467">
    <property type="entry name" value="His_kinase_dom"/>
</dbReference>
<dbReference type="GO" id="GO:0005524">
    <property type="term" value="F:ATP binding"/>
    <property type="evidence" value="ECO:0007669"/>
    <property type="project" value="UniProtKB-KW"/>
</dbReference>
<feature type="transmembrane region" description="Helical" evidence="9">
    <location>
        <begin position="9"/>
        <end position="30"/>
    </location>
</feature>
<evidence type="ECO:0000256" key="9">
    <source>
        <dbReference type="SAM" id="Phobius"/>
    </source>
</evidence>
<feature type="domain" description="Histidine kinase" evidence="10">
    <location>
        <begin position="248"/>
        <end position="462"/>
    </location>
</feature>
<keyword evidence="9" id="KW-0812">Transmembrane</keyword>
<dbReference type="CDD" id="cd00082">
    <property type="entry name" value="HisKA"/>
    <property type="match status" value="1"/>
</dbReference>
<dbReference type="GO" id="GO:0005886">
    <property type="term" value="C:plasma membrane"/>
    <property type="evidence" value="ECO:0007669"/>
    <property type="project" value="UniProtKB-SubCell"/>
</dbReference>
<evidence type="ECO:0000313" key="12">
    <source>
        <dbReference type="Proteomes" id="UP000199180"/>
    </source>
</evidence>
<keyword evidence="12" id="KW-1185">Reference proteome</keyword>
<dbReference type="Proteomes" id="UP000199180">
    <property type="component" value="Unassembled WGS sequence"/>
</dbReference>
<dbReference type="RefSeq" id="WP_090732102.1">
    <property type="nucleotide sequence ID" value="NZ_CP177219.1"/>
</dbReference>
<proteinExistence type="predicted"/>
<accession>A0A1H9Z637</accession>
<name>A0A1H9Z637_9RHOB</name>
<keyword evidence="5" id="KW-0808">Transferase</keyword>
<dbReference type="GO" id="GO:0000155">
    <property type="term" value="F:phosphorelay sensor kinase activity"/>
    <property type="evidence" value="ECO:0007669"/>
    <property type="project" value="InterPro"/>
</dbReference>
<dbReference type="Gene3D" id="3.30.565.10">
    <property type="entry name" value="Histidine kinase-like ATPase, C-terminal domain"/>
    <property type="match status" value="1"/>
</dbReference>
<keyword evidence="4" id="KW-1003">Cell membrane</keyword>
<dbReference type="EMBL" id="FOHO01000001">
    <property type="protein sequence ID" value="SES76964.1"/>
    <property type="molecule type" value="Genomic_DNA"/>
</dbReference>
<dbReference type="SMART" id="SM00387">
    <property type="entry name" value="HATPase_c"/>
    <property type="match status" value="1"/>
</dbReference>
<evidence type="ECO:0000256" key="4">
    <source>
        <dbReference type="ARBA" id="ARBA00022475"/>
    </source>
</evidence>
<gene>
    <name evidence="11" type="ORF">SAMN04489858_101424</name>
</gene>
<dbReference type="SUPFAM" id="SSF47384">
    <property type="entry name" value="Homodimeric domain of signal transducing histidine kinase"/>
    <property type="match status" value="1"/>
</dbReference>
<dbReference type="InterPro" id="IPR003594">
    <property type="entry name" value="HATPase_dom"/>
</dbReference>
<evidence type="ECO:0000259" key="10">
    <source>
        <dbReference type="PROSITE" id="PS50109"/>
    </source>
</evidence>
<keyword evidence="8" id="KW-0067">ATP-binding</keyword>
<evidence type="ECO:0000256" key="5">
    <source>
        <dbReference type="ARBA" id="ARBA00022679"/>
    </source>
</evidence>
<keyword evidence="6" id="KW-0547">Nucleotide-binding</keyword>
<dbReference type="InterPro" id="IPR050980">
    <property type="entry name" value="2C_sensor_his_kinase"/>
</dbReference>
<reference evidence="11 12" key="1">
    <citation type="submission" date="2016-10" db="EMBL/GenBank/DDBJ databases">
        <authorList>
            <person name="de Groot N.N."/>
        </authorList>
    </citation>
    <scope>NUCLEOTIDE SEQUENCE [LARGE SCALE GENOMIC DNA]</scope>
    <source>
        <strain evidence="11 12">DSM 17862</strain>
    </source>
</reference>
<dbReference type="Gene3D" id="1.10.287.130">
    <property type="match status" value="1"/>
</dbReference>
<dbReference type="EC" id="2.7.13.3" evidence="3"/>
<keyword evidence="9" id="KW-0472">Membrane</keyword>
<dbReference type="SUPFAM" id="SSF55874">
    <property type="entry name" value="ATPase domain of HSP90 chaperone/DNA topoisomerase II/histidine kinase"/>
    <property type="match status" value="1"/>
</dbReference>
<evidence type="ECO:0000256" key="2">
    <source>
        <dbReference type="ARBA" id="ARBA00004651"/>
    </source>
</evidence>
<dbReference type="CDD" id="cd00075">
    <property type="entry name" value="HATPase"/>
    <property type="match status" value="1"/>
</dbReference>
<evidence type="ECO:0000256" key="3">
    <source>
        <dbReference type="ARBA" id="ARBA00012438"/>
    </source>
</evidence>
<dbReference type="Pfam" id="PF02518">
    <property type="entry name" value="HATPase_c"/>
    <property type="match status" value="1"/>
</dbReference>
<dbReference type="InterPro" id="IPR003661">
    <property type="entry name" value="HisK_dim/P_dom"/>
</dbReference>
<dbReference type="PROSITE" id="PS50109">
    <property type="entry name" value="HIS_KIN"/>
    <property type="match status" value="1"/>
</dbReference>
<dbReference type="InterPro" id="IPR036097">
    <property type="entry name" value="HisK_dim/P_sf"/>
</dbReference>
<feature type="transmembrane region" description="Helical" evidence="9">
    <location>
        <begin position="177"/>
        <end position="203"/>
    </location>
</feature>
<dbReference type="STRING" id="364199.SAMN04489858_101424"/>
<dbReference type="PANTHER" id="PTHR44936:SF10">
    <property type="entry name" value="SENSOR PROTEIN RSTB"/>
    <property type="match status" value="1"/>
</dbReference>
<evidence type="ECO:0000313" key="11">
    <source>
        <dbReference type="EMBL" id="SES76964.1"/>
    </source>
</evidence>
<keyword evidence="7 11" id="KW-0418">Kinase</keyword>
<comment type="subcellular location">
    <subcellularLocation>
        <location evidence="2">Cell membrane</location>
        <topology evidence="2">Multi-pass membrane protein</topology>
    </subcellularLocation>
</comment>
<comment type="catalytic activity">
    <reaction evidence="1">
        <text>ATP + protein L-histidine = ADP + protein N-phospho-L-histidine.</text>
        <dbReference type="EC" id="2.7.13.3"/>
    </reaction>
</comment>
<dbReference type="AlphaFoldDB" id="A0A1H9Z637"/>
<organism evidence="11 12">
    <name type="scientific">Paracoccus homiensis</name>
    <dbReference type="NCBI Taxonomy" id="364199"/>
    <lineage>
        <taxon>Bacteria</taxon>
        <taxon>Pseudomonadati</taxon>
        <taxon>Pseudomonadota</taxon>
        <taxon>Alphaproteobacteria</taxon>
        <taxon>Rhodobacterales</taxon>
        <taxon>Paracoccaceae</taxon>
        <taxon>Paracoccus</taxon>
    </lineage>
</organism>
<protein>
    <recommendedName>
        <fullName evidence="3">histidine kinase</fullName>
        <ecNumber evidence="3">2.7.13.3</ecNumber>
    </recommendedName>
</protein>
<evidence type="ECO:0000256" key="6">
    <source>
        <dbReference type="ARBA" id="ARBA00022741"/>
    </source>
</evidence>
<evidence type="ECO:0000256" key="1">
    <source>
        <dbReference type="ARBA" id="ARBA00000085"/>
    </source>
</evidence>
<sequence>MPSRLSLRWLARLWIVLAMIAGGAAVWVWMRSETAWQDHLDRAYLAGLALHESLDSGVALPPGLSLSRLAGQPDLQPGWRETRITLTGGRPDQSYGPRLSVRIQSPDIQYPAAAIESVGGGSQAAGLASVTRGLARFCSQPRLFVQLDQGVWSRVDGQQVWGCQAAPRDLRLLAGAILLGGLGLLFGWVAEVSGAFAGFAAALRDHRARNAALPVGGVDELRQTAEAVNAYVAQDRAALENRAMVLSGVSHDLGTPATRLRLRSALIEDDDLRARLERDIDEMTGMIDGVLTYTRAEIGSEPFRQLSLTSLAEAVVADYQDVGLPVTLTLPPIREAGAGTLFSRMTARPAADPQTVLMRGQPTSLRRALTNLIDNALKYGREARVGVDADADDAWLTVTDRGSVLTQGDLARLTGAFQRGENAGAERGVGLGLAIVSTVAAQHGGRLEFGHEDGGLSARLILCRRWA</sequence>
<dbReference type="OrthoDB" id="9804645at2"/>
<evidence type="ECO:0000256" key="7">
    <source>
        <dbReference type="ARBA" id="ARBA00022777"/>
    </source>
</evidence>
<evidence type="ECO:0000256" key="8">
    <source>
        <dbReference type="ARBA" id="ARBA00022840"/>
    </source>
</evidence>
<dbReference type="PANTHER" id="PTHR44936">
    <property type="entry name" value="SENSOR PROTEIN CREC"/>
    <property type="match status" value="1"/>
</dbReference>
<dbReference type="SMART" id="SM00388">
    <property type="entry name" value="HisKA"/>
    <property type="match status" value="1"/>
</dbReference>
<dbReference type="InterPro" id="IPR036890">
    <property type="entry name" value="HATPase_C_sf"/>
</dbReference>
<keyword evidence="9" id="KW-1133">Transmembrane helix</keyword>